<sequence length="111" mass="12619">SKPVCPEPVQKCPPPQACKPVCPEPVQKCPPIQGIFRIKPKQAPLQATRDVIIRCQTLTYRNNIFTAIKGKTQLESESASFNFYQDLTRITLQWTRNLHPVTHRLQNANVP</sequence>
<organism evidence="1 2">
    <name type="scientific">Pelobates cultripes</name>
    <name type="common">Western spadefoot toad</name>
    <dbReference type="NCBI Taxonomy" id="61616"/>
    <lineage>
        <taxon>Eukaryota</taxon>
        <taxon>Metazoa</taxon>
        <taxon>Chordata</taxon>
        <taxon>Craniata</taxon>
        <taxon>Vertebrata</taxon>
        <taxon>Euteleostomi</taxon>
        <taxon>Amphibia</taxon>
        <taxon>Batrachia</taxon>
        <taxon>Anura</taxon>
        <taxon>Pelobatoidea</taxon>
        <taxon>Pelobatidae</taxon>
        <taxon>Pelobates</taxon>
    </lineage>
</organism>
<feature type="non-terminal residue" evidence="1">
    <location>
        <position position="1"/>
    </location>
</feature>
<evidence type="ECO:0000313" key="1">
    <source>
        <dbReference type="EMBL" id="CAH2321198.1"/>
    </source>
</evidence>
<keyword evidence="2" id="KW-1185">Reference proteome</keyword>
<reference evidence="1" key="1">
    <citation type="submission" date="2022-03" db="EMBL/GenBank/DDBJ databases">
        <authorList>
            <person name="Alioto T."/>
            <person name="Alioto T."/>
            <person name="Gomez Garrido J."/>
        </authorList>
    </citation>
    <scope>NUCLEOTIDE SEQUENCE</scope>
</reference>
<dbReference type="EMBL" id="OW240922">
    <property type="protein sequence ID" value="CAH2321198.1"/>
    <property type="molecule type" value="Genomic_DNA"/>
</dbReference>
<protein>
    <submittedName>
        <fullName evidence="1">Uncharacterized protein</fullName>
    </submittedName>
</protein>
<gene>
    <name evidence="1" type="ORF">PECUL_23A009830</name>
</gene>
<dbReference type="Proteomes" id="UP001295444">
    <property type="component" value="Chromosome 11"/>
</dbReference>
<dbReference type="AlphaFoldDB" id="A0AAD1WN40"/>
<accession>A0AAD1WN40</accession>
<name>A0AAD1WN40_PELCU</name>
<proteinExistence type="predicted"/>
<evidence type="ECO:0000313" key="2">
    <source>
        <dbReference type="Proteomes" id="UP001295444"/>
    </source>
</evidence>